<comment type="caution">
    <text evidence="3">The sequence shown here is derived from an EMBL/GenBank/DDBJ whole genome shotgun (WGS) entry which is preliminary data.</text>
</comment>
<sequence length="406" mass="47357">MKDMINRPLYLKQIIPVIDKDIIKVIVGFRRSGKSILLKLIQDYLLENGRAESQFIKINFEDFFYYDYRDPKQLHDFLKEKIAAINGKAYLFLDEIQEVTGFEQVINSLRVSENVDIYITGSNSNLLSGELATYLAGRYIQFFVYPFSFKEYISAKEELGESKGISDYFLAYIREGGMPFVVTQNLPLQIKENYLKDIYHSVVLKDIIERNSIRDVALLERVIRFALANTGQIFSATSISKYLKSQGRNVKVDTLLNYLKYCVDALLFYPLARNDLKGKKIFQTNAKYYVVDHGLRETLLHDNETEIQMILENIVALEAFRRGYAVTIGYVGDYEIDFVIEKEGQKIYLQVTYLLNASKTIEREFRSLLKLADNYRKIVLSMDLVLQPREGIEHLRVEEFLLREDW</sequence>
<dbReference type="InterPro" id="IPR027417">
    <property type="entry name" value="P-loop_NTPase"/>
</dbReference>
<feature type="domain" description="DUF4143" evidence="2">
    <location>
        <begin position="205"/>
        <end position="351"/>
    </location>
</feature>
<dbReference type="InterPro" id="IPR041682">
    <property type="entry name" value="AAA_14"/>
</dbReference>
<proteinExistence type="predicted"/>
<reference evidence="3 4" key="1">
    <citation type="submission" date="2020-02" db="EMBL/GenBank/DDBJ databases">
        <title>Draft genome sequence of Lactococcus sp. Hs30E4-3.</title>
        <authorList>
            <person name="Noda S."/>
            <person name="Yuki M."/>
            <person name="Ohkuma M."/>
        </authorList>
    </citation>
    <scope>NUCLEOTIDE SEQUENCE [LARGE SCALE GENOMIC DNA]</scope>
    <source>
        <strain evidence="3 4">Hs30E4-3</strain>
    </source>
</reference>
<gene>
    <name evidence="3" type="ORF">Hs30E_00330</name>
</gene>
<dbReference type="Pfam" id="PF13635">
    <property type="entry name" value="DUF4143"/>
    <property type="match status" value="1"/>
</dbReference>
<evidence type="ECO:0000313" key="4">
    <source>
        <dbReference type="Proteomes" id="UP000480303"/>
    </source>
</evidence>
<dbReference type="SUPFAM" id="SSF52540">
    <property type="entry name" value="P-loop containing nucleoside triphosphate hydrolases"/>
    <property type="match status" value="1"/>
</dbReference>
<dbReference type="AlphaFoldDB" id="A0A6A0B856"/>
<accession>A0A6A0B856</accession>
<protein>
    <submittedName>
        <fullName evidence="3">ATPase</fullName>
    </submittedName>
</protein>
<evidence type="ECO:0000259" key="2">
    <source>
        <dbReference type="Pfam" id="PF13635"/>
    </source>
</evidence>
<dbReference type="InterPro" id="IPR025420">
    <property type="entry name" value="DUF4143"/>
</dbReference>
<dbReference type="Pfam" id="PF13173">
    <property type="entry name" value="AAA_14"/>
    <property type="match status" value="1"/>
</dbReference>
<organism evidence="3 4">
    <name type="scientific">Pseudolactococcus hodotermopsidis</name>
    <dbReference type="NCBI Taxonomy" id="2709157"/>
    <lineage>
        <taxon>Bacteria</taxon>
        <taxon>Bacillati</taxon>
        <taxon>Bacillota</taxon>
        <taxon>Bacilli</taxon>
        <taxon>Lactobacillales</taxon>
        <taxon>Streptococcaceae</taxon>
        <taxon>Pseudolactococcus</taxon>
    </lineage>
</organism>
<feature type="domain" description="AAA" evidence="1">
    <location>
        <begin position="23"/>
        <end position="152"/>
    </location>
</feature>
<dbReference type="PANTHER" id="PTHR33295:SF20">
    <property type="entry name" value="ATPASE"/>
    <property type="match status" value="1"/>
</dbReference>
<dbReference type="Proteomes" id="UP000480303">
    <property type="component" value="Unassembled WGS sequence"/>
</dbReference>
<dbReference type="PANTHER" id="PTHR33295">
    <property type="entry name" value="ATPASE"/>
    <property type="match status" value="1"/>
</dbReference>
<keyword evidence="4" id="KW-1185">Reference proteome</keyword>
<evidence type="ECO:0000313" key="3">
    <source>
        <dbReference type="EMBL" id="GFH41482.1"/>
    </source>
</evidence>
<dbReference type="EMBL" id="BLLI01000001">
    <property type="protein sequence ID" value="GFH41482.1"/>
    <property type="molecule type" value="Genomic_DNA"/>
</dbReference>
<evidence type="ECO:0000259" key="1">
    <source>
        <dbReference type="Pfam" id="PF13173"/>
    </source>
</evidence>
<name>A0A6A0B856_9LACT</name>